<protein>
    <submittedName>
        <fullName evidence="2">Uncharacterized protein</fullName>
    </submittedName>
</protein>
<evidence type="ECO:0000313" key="2">
    <source>
        <dbReference type="EMBL" id="GGL02018.1"/>
    </source>
</evidence>
<dbReference type="Proteomes" id="UP000638263">
    <property type="component" value="Unassembled WGS sequence"/>
</dbReference>
<keyword evidence="1" id="KW-1133">Transmembrane helix</keyword>
<accession>A0A917RDU5</accession>
<gene>
    <name evidence="2" type="ORF">GCM10011588_15950</name>
</gene>
<dbReference type="AlphaFoldDB" id="A0A917RDU5"/>
<name>A0A917RDU5_9NOCA</name>
<evidence type="ECO:0000256" key="1">
    <source>
        <dbReference type="SAM" id="Phobius"/>
    </source>
</evidence>
<keyword evidence="1" id="KW-0812">Transmembrane</keyword>
<reference evidence="2" key="1">
    <citation type="journal article" date="2014" name="Int. J. Syst. Evol. Microbiol.">
        <title>Complete genome sequence of Corynebacterium casei LMG S-19264T (=DSM 44701T), isolated from a smear-ripened cheese.</title>
        <authorList>
            <consortium name="US DOE Joint Genome Institute (JGI-PGF)"/>
            <person name="Walter F."/>
            <person name="Albersmeier A."/>
            <person name="Kalinowski J."/>
            <person name="Ruckert C."/>
        </authorList>
    </citation>
    <scope>NUCLEOTIDE SEQUENCE</scope>
    <source>
        <strain evidence="2">CGMCC 4.3508</strain>
    </source>
</reference>
<keyword evidence="1" id="KW-0472">Membrane</keyword>
<keyword evidence="3" id="KW-1185">Reference proteome</keyword>
<proteinExistence type="predicted"/>
<sequence>MSTVATTHKDHRQAGVLTPRFERPGPARSLLIVWVILMAAVSLALALL</sequence>
<dbReference type="EMBL" id="BMMH01000002">
    <property type="protein sequence ID" value="GGL02018.1"/>
    <property type="molecule type" value="Genomic_DNA"/>
</dbReference>
<dbReference type="RefSeq" id="WP_189094115.1">
    <property type="nucleotide sequence ID" value="NZ_BMMH01000002.1"/>
</dbReference>
<organism evidence="2 3">
    <name type="scientific">Nocardia jinanensis</name>
    <dbReference type="NCBI Taxonomy" id="382504"/>
    <lineage>
        <taxon>Bacteria</taxon>
        <taxon>Bacillati</taxon>
        <taxon>Actinomycetota</taxon>
        <taxon>Actinomycetes</taxon>
        <taxon>Mycobacteriales</taxon>
        <taxon>Nocardiaceae</taxon>
        <taxon>Nocardia</taxon>
    </lineage>
</organism>
<evidence type="ECO:0000313" key="3">
    <source>
        <dbReference type="Proteomes" id="UP000638263"/>
    </source>
</evidence>
<comment type="caution">
    <text evidence="2">The sequence shown here is derived from an EMBL/GenBank/DDBJ whole genome shotgun (WGS) entry which is preliminary data.</text>
</comment>
<reference evidence="2" key="2">
    <citation type="submission" date="2020-09" db="EMBL/GenBank/DDBJ databases">
        <authorList>
            <person name="Sun Q."/>
            <person name="Zhou Y."/>
        </authorList>
    </citation>
    <scope>NUCLEOTIDE SEQUENCE</scope>
    <source>
        <strain evidence="2">CGMCC 4.3508</strain>
    </source>
</reference>
<feature type="transmembrane region" description="Helical" evidence="1">
    <location>
        <begin position="27"/>
        <end position="47"/>
    </location>
</feature>